<keyword evidence="1" id="KW-1133">Transmembrane helix</keyword>
<feature type="transmembrane region" description="Helical" evidence="1">
    <location>
        <begin position="90"/>
        <end position="108"/>
    </location>
</feature>
<comment type="caution">
    <text evidence="2">The sequence shown here is derived from an EMBL/GenBank/DDBJ whole genome shotgun (WGS) entry which is preliminary data.</text>
</comment>
<keyword evidence="1" id="KW-0472">Membrane</keyword>
<proteinExistence type="predicted"/>
<organism evidence="2 3">
    <name type="scientific">Microscilla marina ATCC 23134</name>
    <dbReference type="NCBI Taxonomy" id="313606"/>
    <lineage>
        <taxon>Bacteria</taxon>
        <taxon>Pseudomonadati</taxon>
        <taxon>Bacteroidota</taxon>
        <taxon>Cytophagia</taxon>
        <taxon>Cytophagales</taxon>
        <taxon>Microscillaceae</taxon>
        <taxon>Microscilla</taxon>
    </lineage>
</organism>
<name>A1ZJ03_MICM2</name>
<dbReference type="AlphaFoldDB" id="A1ZJ03"/>
<dbReference type="EMBL" id="AAWS01000010">
    <property type="protein sequence ID" value="EAY29539.1"/>
    <property type="molecule type" value="Genomic_DNA"/>
</dbReference>
<gene>
    <name evidence="2" type="ORF">M23134_00423</name>
</gene>
<evidence type="ECO:0000256" key="1">
    <source>
        <dbReference type="SAM" id="Phobius"/>
    </source>
</evidence>
<sequence length="146" mass="16838">MKLAPVKAIDYFFNTQIYKPMKIPSLMKVNKHKRFNFEPRYYDPIKERIDEKIAEVRRENGGDDTQASYSARISDAFNSRQRKSQGSSTTRLFFIFILAAIGFTYVLFGDAKISIGNIDLPYGEFAPFLLVIAAIGYIFMRLKKKS</sequence>
<protein>
    <submittedName>
        <fullName evidence="2">Uncharacterized protein</fullName>
    </submittedName>
</protein>
<dbReference type="Proteomes" id="UP000004095">
    <property type="component" value="Unassembled WGS sequence"/>
</dbReference>
<keyword evidence="3" id="KW-1185">Reference proteome</keyword>
<evidence type="ECO:0000313" key="2">
    <source>
        <dbReference type="EMBL" id="EAY29539.1"/>
    </source>
</evidence>
<evidence type="ECO:0000313" key="3">
    <source>
        <dbReference type="Proteomes" id="UP000004095"/>
    </source>
</evidence>
<feature type="transmembrane region" description="Helical" evidence="1">
    <location>
        <begin position="120"/>
        <end position="140"/>
    </location>
</feature>
<accession>A1ZJ03</accession>
<reference evidence="2 3" key="1">
    <citation type="submission" date="2007-01" db="EMBL/GenBank/DDBJ databases">
        <authorList>
            <person name="Haygood M."/>
            <person name="Podell S."/>
            <person name="Anderson C."/>
            <person name="Hopkinson B."/>
            <person name="Roe K."/>
            <person name="Barbeau K."/>
            <person name="Gaasterland T."/>
            <person name="Ferriera S."/>
            <person name="Johnson J."/>
            <person name="Kravitz S."/>
            <person name="Beeson K."/>
            <person name="Sutton G."/>
            <person name="Rogers Y.-H."/>
            <person name="Friedman R."/>
            <person name="Frazier M."/>
            <person name="Venter J.C."/>
        </authorList>
    </citation>
    <scope>NUCLEOTIDE SEQUENCE [LARGE SCALE GENOMIC DNA]</scope>
    <source>
        <strain evidence="2 3">ATCC 23134</strain>
    </source>
</reference>
<keyword evidence="1" id="KW-0812">Transmembrane</keyword>